<keyword evidence="3" id="KW-1185">Reference proteome</keyword>
<accession>A0A840YDX7</accession>
<dbReference type="AlphaFoldDB" id="A0A840YDX7"/>
<comment type="caution">
    <text evidence="2">The sequence shown here is derived from an EMBL/GenBank/DDBJ whole genome shotgun (WGS) entry which is preliminary data.</text>
</comment>
<organism evidence="2 3">
    <name type="scientific">Sphingomonas xinjiangensis</name>
    <dbReference type="NCBI Taxonomy" id="643568"/>
    <lineage>
        <taxon>Bacteria</taxon>
        <taxon>Pseudomonadati</taxon>
        <taxon>Pseudomonadota</taxon>
        <taxon>Alphaproteobacteria</taxon>
        <taxon>Sphingomonadales</taxon>
        <taxon>Sphingomonadaceae</taxon>
        <taxon>Sphingomonas</taxon>
    </lineage>
</organism>
<evidence type="ECO:0000313" key="2">
    <source>
        <dbReference type="EMBL" id="MBB5710189.1"/>
    </source>
</evidence>
<proteinExistence type="predicted"/>
<feature type="compositionally biased region" description="Acidic residues" evidence="1">
    <location>
        <begin position="250"/>
        <end position="259"/>
    </location>
</feature>
<reference evidence="2 3" key="1">
    <citation type="submission" date="2020-08" db="EMBL/GenBank/DDBJ databases">
        <title>Genomic Encyclopedia of Type Strains, Phase IV (KMG-IV): sequencing the most valuable type-strain genomes for metagenomic binning, comparative biology and taxonomic classification.</title>
        <authorList>
            <person name="Goeker M."/>
        </authorList>
    </citation>
    <scope>NUCLEOTIDE SEQUENCE [LARGE SCALE GENOMIC DNA]</scope>
    <source>
        <strain evidence="2 3">DSM 26736</strain>
    </source>
</reference>
<gene>
    <name evidence="2" type="ORF">FHT02_001417</name>
</gene>
<sequence>MNAPANLPEHTAAARQRAQRHDGWTPDRQRFFLEAIAEGQTVDAAARLVGMSAASAYAFRRRAPATTFAVGWSGANLLARERLAAMLFARAVEGQVETLTRPDGSTIARHKYDNRLAATMLARLDRQAEAPECGAALEAARLVAQEFDAFLDVLERNEGPARTGLFLGTRAASDADLAPIVSLARADRYCRTGVALAGEVDTTDLDIVDRAQWTAERWQRAEAAGLLVLGRKPADETATGSQLPQLHDDAGEEEEDDWGPEPRVFWDGGEWRTNFPPPEDYWGFEDGVFGSPDYSRSLTEEELKAHRAMEEGAPEEEREADARQRDLYFGFIQEEPAPAGAGAEPAAPALALPPPGSAQDDDGLAEFEQFIAEMDRVLDSG</sequence>
<feature type="compositionally biased region" description="Low complexity" evidence="1">
    <location>
        <begin position="336"/>
        <end position="350"/>
    </location>
</feature>
<protein>
    <submittedName>
        <fullName evidence="2">Uncharacterized protein</fullName>
    </submittedName>
</protein>
<feature type="region of interest" description="Disordered" evidence="1">
    <location>
        <begin position="233"/>
        <end position="259"/>
    </location>
</feature>
<evidence type="ECO:0000256" key="1">
    <source>
        <dbReference type="SAM" id="MobiDB-lite"/>
    </source>
</evidence>
<evidence type="ECO:0000313" key="3">
    <source>
        <dbReference type="Proteomes" id="UP000527143"/>
    </source>
</evidence>
<dbReference type="EMBL" id="JACIJF010000003">
    <property type="protein sequence ID" value="MBB5710189.1"/>
    <property type="molecule type" value="Genomic_DNA"/>
</dbReference>
<dbReference type="RefSeq" id="WP_184085893.1">
    <property type="nucleotide sequence ID" value="NZ_JACIJF010000003.1"/>
</dbReference>
<feature type="region of interest" description="Disordered" evidence="1">
    <location>
        <begin position="336"/>
        <end position="362"/>
    </location>
</feature>
<name>A0A840YDX7_9SPHN</name>
<feature type="region of interest" description="Disordered" evidence="1">
    <location>
        <begin position="1"/>
        <end position="22"/>
    </location>
</feature>
<dbReference type="Proteomes" id="UP000527143">
    <property type="component" value="Unassembled WGS sequence"/>
</dbReference>